<dbReference type="InterPro" id="IPR014225">
    <property type="entry name" value="Spore_II_D_firmicutes"/>
</dbReference>
<evidence type="ECO:0000259" key="2">
    <source>
        <dbReference type="Pfam" id="PF08486"/>
    </source>
</evidence>
<keyword evidence="4" id="KW-1185">Reference proteome</keyword>
<dbReference type="PANTHER" id="PTHR30032:SF4">
    <property type="entry name" value="AMIDASE ENHANCER"/>
    <property type="match status" value="1"/>
</dbReference>
<dbReference type="AlphaFoldDB" id="A0A161X7I7"/>
<name>A0A161X7I7_9CLOT</name>
<feature type="domain" description="Sporulation stage II protein D amidase enhancer LytB N-terminal" evidence="2">
    <location>
        <begin position="68"/>
        <end position="173"/>
    </location>
</feature>
<dbReference type="InterPro" id="IPR013486">
    <property type="entry name" value="SpoIID/LytB"/>
</dbReference>
<keyword evidence="1" id="KW-1133">Transmembrane helix</keyword>
<keyword evidence="1" id="KW-0812">Transmembrane</keyword>
<dbReference type="NCBIfam" id="TIGR02669">
    <property type="entry name" value="SpoIID_LytB"/>
    <property type="match status" value="1"/>
</dbReference>
<proteinExistence type="predicted"/>
<accession>A0A161X7I7</accession>
<dbReference type="RefSeq" id="WP_066627482.1">
    <property type="nucleotide sequence ID" value="NZ_FQXL01000006.1"/>
</dbReference>
<dbReference type="GO" id="GO:0030435">
    <property type="term" value="P:sporulation resulting in formation of a cellular spore"/>
    <property type="evidence" value="ECO:0007669"/>
    <property type="project" value="InterPro"/>
</dbReference>
<dbReference type="OrthoDB" id="9794671at2"/>
<reference evidence="3 4" key="1">
    <citation type="submission" date="2016-04" db="EMBL/GenBank/DDBJ databases">
        <title>Genome sequence of Clostridium magnum DSM 2767.</title>
        <authorList>
            <person name="Poehlein A."/>
            <person name="Uhlig R."/>
            <person name="Fischer R."/>
            <person name="Bahl H."/>
            <person name="Daniel R."/>
        </authorList>
    </citation>
    <scope>NUCLEOTIDE SEQUENCE [LARGE SCALE GENOMIC DNA]</scope>
    <source>
        <strain evidence="3 4">DSM 2767</strain>
    </source>
</reference>
<dbReference type="InterPro" id="IPR013693">
    <property type="entry name" value="SpoIID/LytB_N"/>
</dbReference>
<feature type="transmembrane region" description="Helical" evidence="1">
    <location>
        <begin position="12"/>
        <end position="34"/>
    </location>
</feature>
<dbReference type="PANTHER" id="PTHR30032">
    <property type="entry name" value="N-ACETYLMURAMOYL-L-ALANINE AMIDASE-RELATED"/>
    <property type="match status" value="1"/>
</dbReference>
<comment type="caution">
    <text evidence="3">The sequence shown here is derived from an EMBL/GenBank/DDBJ whole genome shotgun (WGS) entry which is preliminary data.</text>
</comment>
<dbReference type="NCBIfam" id="TIGR02870">
    <property type="entry name" value="spore_II_D"/>
    <property type="match status" value="1"/>
</dbReference>
<dbReference type="Pfam" id="PF08486">
    <property type="entry name" value="SpoIID"/>
    <property type="match status" value="1"/>
</dbReference>
<sequence>MRRIIISIHLKRFLWVVLMSIFFIVSLSVFIVGFGQNKAIIPEFLMKSDDIVFNEANGIPKIKVFITKENKIEEMFLEEYVRGVVSAEMPVEFAPEALKSQAVAARTFALAHMEEFGGEKYKSNTGANVDDTVKCQVFIHKEDRLKSWPQSKKDEYWNKVSDAVKETAGEVLTDDGKLVMEPLFFAVSSGKTENSSDIFSEDASYLKSVSSPGEELAPKYRSTVKVSYGNFISKINAEYSNSGLTTATLKNSVEIKSRNEGGSVKEIKVGRITLSGVKFRSIMGLNSANFNIKFNSSNIEISCIGYGHGVGMSQWGANAMAKSGKSYKDILEHYYKGTKITSINSFRN</sequence>
<dbReference type="PATRIC" id="fig|1121326.3.peg.4644"/>
<organism evidence="3 4">
    <name type="scientific">Clostridium magnum DSM 2767</name>
    <dbReference type="NCBI Taxonomy" id="1121326"/>
    <lineage>
        <taxon>Bacteria</taxon>
        <taxon>Bacillati</taxon>
        <taxon>Bacillota</taxon>
        <taxon>Clostridia</taxon>
        <taxon>Eubacteriales</taxon>
        <taxon>Clostridiaceae</taxon>
        <taxon>Clostridium</taxon>
    </lineage>
</organism>
<keyword evidence="1" id="KW-0472">Membrane</keyword>
<evidence type="ECO:0000313" key="4">
    <source>
        <dbReference type="Proteomes" id="UP000076603"/>
    </source>
</evidence>
<dbReference type="GO" id="GO:0030288">
    <property type="term" value="C:outer membrane-bounded periplasmic space"/>
    <property type="evidence" value="ECO:0007669"/>
    <property type="project" value="TreeGrafter"/>
</dbReference>
<dbReference type="InterPro" id="IPR051922">
    <property type="entry name" value="Bact_Sporulation_Assoc"/>
</dbReference>
<dbReference type="Proteomes" id="UP000076603">
    <property type="component" value="Unassembled WGS sequence"/>
</dbReference>
<gene>
    <name evidence="3" type="primary">lytB_2</name>
    <name evidence="3" type="ORF">CLMAG_45820</name>
</gene>
<evidence type="ECO:0000313" key="3">
    <source>
        <dbReference type="EMBL" id="KZL90096.1"/>
    </source>
</evidence>
<protein>
    <submittedName>
        <fullName evidence="3">Amidase enhancer</fullName>
    </submittedName>
</protein>
<dbReference type="EMBL" id="LWAE01000006">
    <property type="protein sequence ID" value="KZL90096.1"/>
    <property type="molecule type" value="Genomic_DNA"/>
</dbReference>
<evidence type="ECO:0000256" key="1">
    <source>
        <dbReference type="SAM" id="Phobius"/>
    </source>
</evidence>
<dbReference type="STRING" id="1121326.CLMAG_45820"/>